<comment type="caution">
    <text evidence="2">The sequence shown here is derived from an EMBL/GenBank/DDBJ whole genome shotgun (WGS) entry which is preliminary data.</text>
</comment>
<dbReference type="Proteomes" id="UP001166293">
    <property type="component" value="Unassembled WGS sequence"/>
</dbReference>
<evidence type="ECO:0000313" key="3">
    <source>
        <dbReference type="Proteomes" id="UP001166293"/>
    </source>
</evidence>
<name>A0ABS6N9B2_9RHOB</name>
<evidence type="ECO:0000313" key="2">
    <source>
        <dbReference type="EMBL" id="MBV2360596.1"/>
    </source>
</evidence>
<evidence type="ECO:0000256" key="1">
    <source>
        <dbReference type="SAM" id="SignalP"/>
    </source>
</evidence>
<feature type="chain" id="PRO_5046739608" evidence="1">
    <location>
        <begin position="32"/>
        <end position="600"/>
    </location>
</feature>
<protein>
    <submittedName>
        <fullName evidence="2">Uncharacterized protein</fullName>
    </submittedName>
</protein>
<proteinExistence type="predicted"/>
<organism evidence="2 3">
    <name type="scientific">Thalassococcus arenae</name>
    <dbReference type="NCBI Taxonomy" id="2851652"/>
    <lineage>
        <taxon>Bacteria</taxon>
        <taxon>Pseudomonadati</taxon>
        <taxon>Pseudomonadota</taxon>
        <taxon>Alphaproteobacteria</taxon>
        <taxon>Rhodobacterales</taxon>
        <taxon>Roseobacteraceae</taxon>
        <taxon>Thalassococcus</taxon>
    </lineage>
</organism>
<gene>
    <name evidence="2" type="ORF">KUH32_12490</name>
</gene>
<reference evidence="2" key="1">
    <citation type="submission" date="2021-06" db="EMBL/GenBank/DDBJ databases">
        <title>Thalassococcus sp. CAU 1522 isolated from sea sand, Republic of Korea.</title>
        <authorList>
            <person name="Kim W."/>
        </authorList>
    </citation>
    <scope>NUCLEOTIDE SEQUENCE</scope>
    <source>
        <strain evidence="2">CAU 1522</strain>
    </source>
</reference>
<accession>A0ABS6N9B2</accession>
<dbReference type="EMBL" id="JAHRWL010000002">
    <property type="protein sequence ID" value="MBV2360596.1"/>
    <property type="molecule type" value="Genomic_DNA"/>
</dbReference>
<dbReference type="RefSeq" id="WP_217778849.1">
    <property type="nucleotide sequence ID" value="NZ_JAHRWL010000002.1"/>
</dbReference>
<sequence>MNTTKVAFWPRVRMLRITAALLVGMAGPAGAAPLIAITEGHGPDETVLRYELGASASDDAAGRAVMRQVADGIRSDIIDQRRGALLDAGLQIFGDLYGGAQSLGTLGEHALMASGLSRINTLFTYGGAAFAAGTAARQFAAGDTDEGMATATKGLINFAISEFGWGALQVAGVSLYVYDIVLREWQTAVLDAGAENFRGVYDAEMARRARSLSDWKRIVWALYLKAEADAGGREPDANRFRALLDAEIADHVTVRFTPEVLLEWDKGKTGLGLTGFHEIIEDQLADDRADAVRAMLTLRVLPEIMRRAADRTLEQLLATYNTDMRREMNRRLRLQVTVFGLTEPTRVSIPLPAGGSWDGEVGIDGSYAIEMTNFARIKAGLPDRVRVDMPGGPVEKPFLRRGQQAVAVFGTPVTPYVARYRFEEGPIACRRTTRDATTDAFIGSETFSRDGPAAVTLDMAALPGGTVVVGRFDAQTRDWPLASPGLWRGTDLHLGAPRVMYLARLRNCRMDFFTPQTEMQAGDCQVLREYERIAGDRRIVTTCDSTARLTLSGLVAEIGGAVQVLDVQSAEGKALIGVIRQSLSRGIKDFDPSLLGGMSR</sequence>
<keyword evidence="3" id="KW-1185">Reference proteome</keyword>
<feature type="signal peptide" evidence="1">
    <location>
        <begin position="1"/>
        <end position="31"/>
    </location>
</feature>
<keyword evidence="1" id="KW-0732">Signal</keyword>